<keyword evidence="10 25" id="KW-0479">Metal-binding</keyword>
<evidence type="ECO:0000256" key="4">
    <source>
        <dbReference type="ARBA" id="ARBA00004496"/>
    </source>
</evidence>
<dbReference type="PANTHER" id="PTHR16222">
    <property type="entry name" value="ADP-RIBOSYLGLYCOHYDROLASE"/>
    <property type="match status" value="1"/>
</dbReference>
<dbReference type="SUPFAM" id="SSF101478">
    <property type="entry name" value="ADP-ribosylglycohydrolase"/>
    <property type="match status" value="1"/>
</dbReference>
<evidence type="ECO:0000256" key="18">
    <source>
        <dbReference type="ARBA" id="ARBA00042398"/>
    </source>
</evidence>
<feature type="binding site" evidence="25">
    <location>
        <position position="65"/>
    </location>
    <ligand>
        <name>Mg(2+)</name>
        <dbReference type="ChEBI" id="CHEBI:18420"/>
        <label>1</label>
    </ligand>
</feature>
<dbReference type="InterPro" id="IPR005502">
    <property type="entry name" value="Ribosyl_crysJ1"/>
</dbReference>
<comment type="subunit">
    <text evidence="6">Monomer.</text>
</comment>
<dbReference type="GO" id="GO:0046872">
    <property type="term" value="F:metal ion binding"/>
    <property type="evidence" value="ECO:0007669"/>
    <property type="project" value="UniProtKB-KW"/>
</dbReference>
<dbReference type="GO" id="GO:0006281">
    <property type="term" value="P:DNA repair"/>
    <property type="evidence" value="ECO:0007669"/>
    <property type="project" value="UniProtKB-KW"/>
</dbReference>
<comment type="subcellular location">
    <subcellularLocation>
        <location evidence="2">Chromosome</location>
    </subcellularLocation>
    <subcellularLocation>
        <location evidence="4">Cytoplasm</location>
    </subcellularLocation>
    <subcellularLocation>
        <location evidence="3">Mitochondrion matrix</location>
    </subcellularLocation>
    <subcellularLocation>
        <location evidence="1">Nucleus</location>
    </subcellularLocation>
</comment>
<dbReference type="Gene3D" id="1.10.4080.10">
    <property type="entry name" value="ADP-ribosylation/Crystallin J1"/>
    <property type="match status" value="1"/>
</dbReference>
<dbReference type="FunFam" id="1.10.4080.10:FF:000001">
    <property type="entry name" value="ADP-ribose glycohydrolase ARH3"/>
    <property type="match status" value="1"/>
</dbReference>
<feature type="binding site" evidence="25">
    <location>
        <position position="301"/>
    </location>
    <ligand>
        <name>Mg(2+)</name>
        <dbReference type="ChEBI" id="CHEBI:18420"/>
        <label>1</label>
    </ligand>
</feature>
<keyword evidence="9" id="KW-0963">Cytoplasm</keyword>
<evidence type="ECO:0000256" key="22">
    <source>
        <dbReference type="ARBA" id="ARBA00043187"/>
    </source>
</evidence>
<dbReference type="Proteomes" id="UP000279307">
    <property type="component" value="Chromosome 9"/>
</dbReference>
<feature type="binding site" evidence="25">
    <location>
        <position position="298"/>
    </location>
    <ligand>
        <name>Mg(2+)</name>
        <dbReference type="ChEBI" id="CHEBI:18420"/>
        <label>1</label>
    </ligand>
</feature>
<protein>
    <recommendedName>
        <fullName evidence="17">ADP-ribosylhydrolase ARH3</fullName>
        <ecNumber evidence="7">3.2.1.143</ecNumber>
    </recommendedName>
    <alternativeName>
        <fullName evidence="18">ADP-ribose glycohydrolase ARH3</fullName>
    </alternativeName>
    <alternativeName>
        <fullName evidence="19">ADP-ribosylhydrolase 3</fullName>
    </alternativeName>
    <alternativeName>
        <fullName evidence="22">O-acetyl-ADP-ribose deacetylase ARH3</fullName>
    </alternativeName>
    <alternativeName>
        <fullName evidence="23">Poly(ADP-ribose) glycohydrolase ARH3</fullName>
    </alternativeName>
    <alternativeName>
        <fullName evidence="21">[Protein ADP-ribosylarginine] hydrolase-like protein 2</fullName>
    </alternativeName>
    <alternativeName>
        <fullName evidence="20">[Protein ADP-ribosylserine] hydrolase</fullName>
    </alternativeName>
</protein>
<dbReference type="Pfam" id="PF03747">
    <property type="entry name" value="ADP_ribosyl_GH"/>
    <property type="match status" value="1"/>
</dbReference>
<dbReference type="Proteomes" id="UP000053097">
    <property type="component" value="Unassembled WGS sequence"/>
</dbReference>
<dbReference type="OMA" id="HMEHVEA"/>
<evidence type="ECO:0000256" key="20">
    <source>
        <dbReference type="ARBA" id="ARBA00042722"/>
    </source>
</evidence>
<feature type="binding site" evidence="25">
    <location>
        <position position="300"/>
    </location>
    <ligand>
        <name>Mg(2+)</name>
        <dbReference type="ChEBI" id="CHEBI:18420"/>
        <label>1</label>
    </ligand>
</feature>
<dbReference type="EMBL" id="KK107231">
    <property type="protein sequence ID" value="EZA54960.1"/>
    <property type="molecule type" value="Genomic_DNA"/>
</dbReference>
<dbReference type="AlphaFoldDB" id="A0A026WFS0"/>
<dbReference type="GO" id="GO:0005634">
    <property type="term" value="C:nucleus"/>
    <property type="evidence" value="ECO:0007669"/>
    <property type="project" value="UniProtKB-SubCell"/>
</dbReference>
<comment type="cofactor">
    <cofactor evidence="25">
        <name>Mg(2+)</name>
        <dbReference type="ChEBI" id="CHEBI:18420"/>
    </cofactor>
    <text evidence="25">Binds 2 magnesium ions per subunit.</text>
</comment>
<keyword evidence="15" id="KW-0234">DNA repair</keyword>
<evidence type="ECO:0000256" key="21">
    <source>
        <dbReference type="ARBA" id="ARBA00042850"/>
    </source>
</evidence>
<dbReference type="GO" id="GO:0005694">
    <property type="term" value="C:chromosome"/>
    <property type="evidence" value="ECO:0007669"/>
    <property type="project" value="UniProtKB-SubCell"/>
</dbReference>
<keyword evidence="14" id="KW-0496">Mitochondrion</keyword>
<dbReference type="GO" id="GO:0005759">
    <property type="term" value="C:mitochondrial matrix"/>
    <property type="evidence" value="ECO:0007669"/>
    <property type="project" value="UniProtKB-SubCell"/>
</dbReference>
<evidence type="ECO:0000256" key="11">
    <source>
        <dbReference type="ARBA" id="ARBA00022763"/>
    </source>
</evidence>
<feature type="binding site" evidence="25">
    <location>
        <position position="66"/>
    </location>
    <ligand>
        <name>Mg(2+)</name>
        <dbReference type="ChEBI" id="CHEBI:18420"/>
        <label>1</label>
    </ligand>
</feature>
<feature type="binding site" evidence="25">
    <location>
        <position position="64"/>
    </location>
    <ligand>
        <name>Mg(2+)</name>
        <dbReference type="ChEBI" id="CHEBI:18420"/>
        <label>1</label>
    </ligand>
</feature>
<dbReference type="STRING" id="2015173.A0A026WFS0"/>
<organism evidence="26 28">
    <name type="scientific">Ooceraea biroi</name>
    <name type="common">Clonal raider ant</name>
    <name type="synonym">Cerapachys biroi</name>
    <dbReference type="NCBI Taxonomy" id="2015173"/>
    <lineage>
        <taxon>Eukaryota</taxon>
        <taxon>Metazoa</taxon>
        <taxon>Ecdysozoa</taxon>
        <taxon>Arthropoda</taxon>
        <taxon>Hexapoda</taxon>
        <taxon>Insecta</taxon>
        <taxon>Pterygota</taxon>
        <taxon>Neoptera</taxon>
        <taxon>Endopterygota</taxon>
        <taxon>Hymenoptera</taxon>
        <taxon>Apocrita</taxon>
        <taxon>Aculeata</taxon>
        <taxon>Formicoidea</taxon>
        <taxon>Formicidae</taxon>
        <taxon>Dorylinae</taxon>
        <taxon>Ooceraea</taxon>
    </lineage>
</organism>
<keyword evidence="11" id="KW-0227">DNA damage</keyword>
<evidence type="ECO:0000256" key="6">
    <source>
        <dbReference type="ARBA" id="ARBA00011245"/>
    </source>
</evidence>
<keyword evidence="16" id="KW-0539">Nucleus</keyword>
<evidence type="ECO:0000256" key="23">
    <source>
        <dbReference type="ARBA" id="ARBA00043193"/>
    </source>
</evidence>
<dbReference type="OrthoDB" id="410104at2759"/>
<evidence type="ECO:0000256" key="2">
    <source>
        <dbReference type="ARBA" id="ARBA00004286"/>
    </source>
</evidence>
<evidence type="ECO:0000256" key="16">
    <source>
        <dbReference type="ARBA" id="ARBA00023242"/>
    </source>
</evidence>
<evidence type="ECO:0000313" key="26">
    <source>
        <dbReference type="EMBL" id="EZA54960.1"/>
    </source>
</evidence>
<keyword evidence="8" id="KW-0158">Chromosome</keyword>
<dbReference type="InterPro" id="IPR036705">
    <property type="entry name" value="Ribosyl_crysJ1_sf"/>
</dbReference>
<dbReference type="InterPro" id="IPR050792">
    <property type="entry name" value="ADP-ribosylglycohydrolase"/>
</dbReference>
<dbReference type="GO" id="GO:0004649">
    <property type="term" value="F:poly(ADP-ribose) glycohydrolase activity"/>
    <property type="evidence" value="ECO:0007669"/>
    <property type="project" value="UniProtKB-EC"/>
</dbReference>
<keyword evidence="13 25" id="KW-0460">Magnesium</keyword>
<evidence type="ECO:0000313" key="27">
    <source>
        <dbReference type="EMBL" id="RLU19082.1"/>
    </source>
</evidence>
<evidence type="ECO:0000256" key="10">
    <source>
        <dbReference type="ARBA" id="ARBA00022723"/>
    </source>
</evidence>
<proteinExistence type="inferred from homology"/>
<keyword evidence="12 26" id="KW-0378">Hydrolase</keyword>
<name>A0A026WFS0_OOCBI</name>
<comment type="catalytic activity">
    <reaction evidence="24">
        <text>alpha-NAD(+) + H2O = ADP-D-ribose + nicotinamide + H(+)</text>
        <dbReference type="Rhea" id="RHEA:68792"/>
        <dbReference type="ChEBI" id="CHEBI:15377"/>
        <dbReference type="ChEBI" id="CHEBI:15378"/>
        <dbReference type="ChEBI" id="CHEBI:17154"/>
        <dbReference type="ChEBI" id="CHEBI:57967"/>
        <dbReference type="ChEBI" id="CHEBI:77017"/>
    </reaction>
</comment>
<evidence type="ECO:0000313" key="28">
    <source>
        <dbReference type="Proteomes" id="UP000053097"/>
    </source>
</evidence>
<evidence type="ECO:0000256" key="5">
    <source>
        <dbReference type="ARBA" id="ARBA00010702"/>
    </source>
</evidence>
<dbReference type="GO" id="GO:0140290">
    <property type="term" value="P:peptidyl-serine ADP-deribosylation"/>
    <property type="evidence" value="ECO:0007669"/>
    <property type="project" value="UniProtKB-ARBA"/>
</dbReference>
<reference evidence="26 28" key="1">
    <citation type="journal article" date="2014" name="Curr. Biol.">
        <title>The genome of the clonal raider ant Cerapachys biroi.</title>
        <authorList>
            <person name="Oxley P.R."/>
            <person name="Ji L."/>
            <person name="Fetter-Pruneda I."/>
            <person name="McKenzie S.K."/>
            <person name="Li C."/>
            <person name="Hu H."/>
            <person name="Zhang G."/>
            <person name="Kronauer D.J."/>
        </authorList>
    </citation>
    <scope>NUCLEOTIDE SEQUENCE [LARGE SCALE GENOMIC DNA]</scope>
</reference>
<evidence type="ECO:0000256" key="9">
    <source>
        <dbReference type="ARBA" id="ARBA00022490"/>
    </source>
</evidence>
<comment type="similarity">
    <text evidence="5">Belongs to the ADP-ribosylglycohydrolase family.</text>
</comment>
<dbReference type="PANTHER" id="PTHR16222:SF24">
    <property type="entry name" value="ADP-RIBOSYLHYDROLASE ARH3"/>
    <property type="match status" value="1"/>
</dbReference>
<evidence type="ECO:0000256" key="25">
    <source>
        <dbReference type="PIRSR" id="PIRSR605502-1"/>
    </source>
</evidence>
<sequence length="351" mass="39048">MDSMLLKNKFRGAMLGVLVGDCLGSPFEGKIRPKGLSILKRRSLQKRITKLEEQKFREPVMPYTDDSAMTRALAESLIDKRDLDIVDVAKRFARSYQNEPDRGYGAGAASVLEKLLTVKETDIKEPAKTLFDGLGSYGNGGAMRIAPMALFLYNNYDHLLRYTKEVTEITHTNKLGINGAILQAIAIQQSLCLNPSEELNVSDFIDNLISKMDKIEVDGQPYKERLTIVKNLLFEDDTSWTSPSDEKVIQELGVGIRAIESVPTAIFCFLRAQRLIRGIRTQNPLRRTIQYAITLSGDTDTIASMAGAIAGAFHGYEKFSTLLLSHCEASEEFREFAGKLLDVATSNPLNN</sequence>
<evidence type="ECO:0000256" key="24">
    <source>
        <dbReference type="ARBA" id="ARBA00049015"/>
    </source>
</evidence>
<evidence type="ECO:0000256" key="8">
    <source>
        <dbReference type="ARBA" id="ARBA00022454"/>
    </source>
</evidence>
<evidence type="ECO:0000256" key="7">
    <source>
        <dbReference type="ARBA" id="ARBA00012255"/>
    </source>
</evidence>
<dbReference type="EC" id="3.2.1.143" evidence="7"/>
<evidence type="ECO:0000256" key="12">
    <source>
        <dbReference type="ARBA" id="ARBA00022801"/>
    </source>
</evidence>
<gene>
    <name evidence="27" type="ORF">DMN91_009440</name>
    <name evidence="26" type="ORF">X777_04423</name>
</gene>
<evidence type="ECO:0000256" key="15">
    <source>
        <dbReference type="ARBA" id="ARBA00023204"/>
    </source>
</evidence>
<dbReference type="EMBL" id="QOIP01000009">
    <property type="protein sequence ID" value="RLU19082.1"/>
    <property type="molecule type" value="Genomic_DNA"/>
</dbReference>
<evidence type="ECO:0000256" key="17">
    <source>
        <dbReference type="ARBA" id="ARBA00041057"/>
    </source>
</evidence>
<evidence type="ECO:0000256" key="3">
    <source>
        <dbReference type="ARBA" id="ARBA00004305"/>
    </source>
</evidence>
<accession>A0A026WFS0</accession>
<reference evidence="27" key="2">
    <citation type="journal article" date="2018" name="Genome Res.">
        <title>The genomic architecture and molecular evolution of ant odorant receptors.</title>
        <authorList>
            <person name="McKenzie S.K."/>
            <person name="Kronauer D.J.C."/>
        </authorList>
    </citation>
    <scope>NUCLEOTIDE SEQUENCE [LARGE SCALE GENOMIC DNA]</scope>
    <source>
        <strain evidence="27">Clonal line C1</strain>
    </source>
</reference>
<evidence type="ECO:0000256" key="19">
    <source>
        <dbReference type="ARBA" id="ARBA00042471"/>
    </source>
</evidence>
<evidence type="ECO:0000256" key="14">
    <source>
        <dbReference type="ARBA" id="ARBA00023128"/>
    </source>
</evidence>
<evidence type="ECO:0000256" key="13">
    <source>
        <dbReference type="ARBA" id="ARBA00022842"/>
    </source>
</evidence>
<evidence type="ECO:0000256" key="1">
    <source>
        <dbReference type="ARBA" id="ARBA00004123"/>
    </source>
</evidence>
<keyword evidence="28" id="KW-1185">Reference proteome</keyword>
<reference evidence="27" key="3">
    <citation type="submission" date="2018-07" db="EMBL/GenBank/DDBJ databases">
        <authorList>
            <person name="Mckenzie S.K."/>
            <person name="Kronauer D.J.C."/>
        </authorList>
    </citation>
    <scope>NUCLEOTIDE SEQUENCE</scope>
    <source>
        <strain evidence="27">Clonal line C1</strain>
    </source>
</reference>